<evidence type="ECO:0000313" key="6">
    <source>
        <dbReference type="EMBL" id="XDJ66103.1"/>
    </source>
</evidence>
<dbReference type="KEGG" id="cgin:ABRZ00_06000"/>
<dbReference type="GeneID" id="93067068"/>
<name>A0AB39CPX0_9BURK</name>
<dbReference type="InterPro" id="IPR038573">
    <property type="entry name" value="BrnT_sf"/>
</dbReference>
<dbReference type="EMBL" id="CP158273">
    <property type="protein sequence ID" value="XDJ95871.1"/>
    <property type="molecule type" value="Genomic_DNA"/>
</dbReference>
<evidence type="ECO:0000313" key="8">
    <source>
        <dbReference type="EMBL" id="XDJ74221.1"/>
    </source>
</evidence>
<evidence type="ECO:0000313" key="11">
    <source>
        <dbReference type="EMBL" id="XDJ86376.1"/>
    </source>
</evidence>
<dbReference type="EMBL" id="CP158266">
    <property type="protein sequence ID" value="XDJ82048.1"/>
    <property type="molecule type" value="Genomic_DNA"/>
</dbReference>
<evidence type="ECO:0000313" key="2">
    <source>
        <dbReference type="EMBL" id="XDJ56721.1"/>
    </source>
</evidence>
<evidence type="ECO:0000313" key="10">
    <source>
        <dbReference type="EMBL" id="XDJ82048.1"/>
    </source>
</evidence>
<dbReference type="RefSeq" id="WP_368642640.1">
    <property type="nucleotide sequence ID" value="NZ_CP158253.1"/>
</dbReference>
<dbReference type="EMBL" id="CP158271">
    <property type="protein sequence ID" value="XDJ92162.1"/>
    <property type="molecule type" value="Genomic_DNA"/>
</dbReference>
<dbReference type="EMBL" id="CP158268">
    <property type="protein sequence ID" value="XDJ86376.1"/>
    <property type="molecule type" value="Genomic_DNA"/>
</dbReference>
<accession>A0AB39CPX0</accession>
<evidence type="ECO:0000313" key="12">
    <source>
        <dbReference type="EMBL" id="XDJ87554.1"/>
    </source>
</evidence>
<dbReference type="EMBL" id="CP158272">
    <property type="protein sequence ID" value="XDJ98519.1"/>
    <property type="molecule type" value="Genomic_DNA"/>
</dbReference>
<gene>
    <name evidence="3" type="ORF">ABRY90_05710</name>
    <name evidence="6" type="ORF">ABRY91_11890</name>
    <name evidence="4" type="ORF">ABRY92_07465</name>
    <name evidence="14" type="ORF">ABRY95_06930</name>
    <name evidence="10" type="ORF">ABRY96_10170</name>
    <name evidence="8" type="ORF">ABRY97_11485</name>
    <name evidence="12" type="ORF">ABRY98_11510</name>
    <name evidence="2" type="ORF">ABRZ00_06000</name>
    <name evidence="1" type="ORF">ABRZ02_10385</name>
    <name evidence="5" type="ORF">ABRZ03_09525</name>
    <name evidence="15" type="ORF">ABRZ05_12400</name>
    <name evidence="7" type="ORF">ABRZ06_00105</name>
    <name evidence="11" type="ORF">ABRZ08_06005</name>
    <name evidence="9" type="ORF">ABRZ10_13940</name>
    <name evidence="16" type="ORF">ABRZ11_12055</name>
    <name evidence="13" type="ORF">ABRZ12_04165</name>
</gene>
<evidence type="ECO:0000313" key="5">
    <source>
        <dbReference type="EMBL" id="XDJ62972.1"/>
    </source>
</evidence>
<evidence type="ECO:0000313" key="15">
    <source>
        <dbReference type="EMBL" id="XDJ95871.1"/>
    </source>
</evidence>
<evidence type="ECO:0000313" key="16">
    <source>
        <dbReference type="EMBL" id="XDJ98519.1"/>
    </source>
</evidence>
<evidence type="ECO:0000313" key="3">
    <source>
        <dbReference type="EMBL" id="XDJ59403.1"/>
    </source>
</evidence>
<dbReference type="AlphaFoldDB" id="A0AB39CPX0"/>
<dbReference type="EMBL" id="CP158265">
    <property type="protein sequence ID" value="XDJ77221.1"/>
    <property type="molecule type" value="Genomic_DNA"/>
</dbReference>
<dbReference type="EMBL" id="CP158270">
    <property type="protein sequence ID" value="XDJ91498.1"/>
    <property type="molecule type" value="Genomic_DNA"/>
</dbReference>
<evidence type="ECO:0000313" key="14">
    <source>
        <dbReference type="EMBL" id="XDJ92162.1"/>
    </source>
</evidence>
<evidence type="ECO:0000313" key="1">
    <source>
        <dbReference type="EMBL" id="XDJ44062.1"/>
    </source>
</evidence>
<dbReference type="EMBL" id="CP158264">
    <property type="protein sequence ID" value="XDJ74221.1"/>
    <property type="molecule type" value="Genomic_DNA"/>
</dbReference>
<organism evidence="1">
    <name type="scientific">Castellaniella ginsengisoli</name>
    <dbReference type="NCBI Taxonomy" id="546114"/>
    <lineage>
        <taxon>Bacteria</taxon>
        <taxon>Pseudomonadati</taxon>
        <taxon>Pseudomonadota</taxon>
        <taxon>Betaproteobacteria</taxon>
        <taxon>Burkholderiales</taxon>
        <taxon>Alcaligenaceae</taxon>
        <taxon>Castellaniella</taxon>
    </lineage>
</organism>
<dbReference type="InterPro" id="IPR007460">
    <property type="entry name" value="BrnT_toxin"/>
</dbReference>
<dbReference type="Pfam" id="PF04365">
    <property type="entry name" value="BrnT_toxin"/>
    <property type="match status" value="1"/>
</dbReference>
<sequence length="92" mass="10934">MDIEFDPYKSRINERERGLPFALASQFEFETAVFKVDARCDYGEVRIRALGKIDGRVHVVVFTEREHAIRIISLRKANRREVYLYEQEINRS</sequence>
<dbReference type="EMBL" id="CP158257">
    <property type="protein sequence ID" value="XDJ56721.1"/>
    <property type="molecule type" value="Genomic_DNA"/>
</dbReference>
<evidence type="ECO:0000313" key="13">
    <source>
        <dbReference type="EMBL" id="XDJ91498.1"/>
    </source>
</evidence>
<proteinExistence type="predicted"/>
<dbReference type="Gene3D" id="3.10.450.530">
    <property type="entry name" value="Ribonuclease toxin, BrnT, of type II toxin-antitoxin system"/>
    <property type="match status" value="1"/>
</dbReference>
<evidence type="ECO:0000313" key="9">
    <source>
        <dbReference type="EMBL" id="XDJ77221.1"/>
    </source>
</evidence>
<evidence type="ECO:0000313" key="7">
    <source>
        <dbReference type="EMBL" id="XDJ71954.1"/>
    </source>
</evidence>
<dbReference type="EMBL" id="CP158269">
    <property type="protein sequence ID" value="XDJ87554.1"/>
    <property type="molecule type" value="Genomic_DNA"/>
</dbReference>
<dbReference type="EMBL" id="CP158258">
    <property type="protein sequence ID" value="XDJ59403.1"/>
    <property type="molecule type" value="Genomic_DNA"/>
</dbReference>
<dbReference type="EMBL" id="CP158260">
    <property type="protein sequence ID" value="XDJ62972.1"/>
    <property type="molecule type" value="Genomic_DNA"/>
</dbReference>
<protein>
    <submittedName>
        <fullName evidence="1">BrnT family toxin</fullName>
    </submittedName>
</protein>
<dbReference type="EMBL" id="CP158253">
    <property type="protein sequence ID" value="XDJ44062.1"/>
    <property type="molecule type" value="Genomic_DNA"/>
</dbReference>
<reference evidence="1" key="1">
    <citation type="submission" date="2024-05" db="EMBL/GenBank/DDBJ databases">
        <authorList>
            <person name="Luo Y.-C."/>
            <person name="Nicholds J."/>
            <person name="Mortimer T."/>
            <person name="Maboni G."/>
        </authorList>
    </citation>
    <scope>NUCLEOTIDE SEQUENCE</scope>
    <source>
        <strain evidence="15">124370</strain>
        <strain evidence="16">124566</strain>
        <strain evidence="14">124953</strain>
        <strain evidence="13">130308</strain>
        <strain evidence="12">130416</strain>
        <strain evidence="11">140124</strain>
        <strain evidence="10">143751</strain>
        <strain evidence="9">143769</strain>
        <strain evidence="8">143811</strain>
        <strain evidence="7">143936</strain>
        <strain evidence="6">145849</strain>
        <strain evidence="5">145850</strain>
        <strain evidence="4">145852</strain>
        <strain evidence="3">148131</strain>
        <strain evidence="2">150221</strain>
        <strain evidence="1">153271</strain>
    </source>
</reference>
<dbReference type="EMBL" id="CP158261">
    <property type="protein sequence ID" value="XDJ66103.1"/>
    <property type="molecule type" value="Genomic_DNA"/>
</dbReference>
<evidence type="ECO:0000313" key="4">
    <source>
        <dbReference type="EMBL" id="XDJ59861.1"/>
    </source>
</evidence>
<dbReference type="EMBL" id="CP158263">
    <property type="protein sequence ID" value="XDJ71954.1"/>
    <property type="molecule type" value="Genomic_DNA"/>
</dbReference>
<dbReference type="EMBL" id="CP158259">
    <property type="protein sequence ID" value="XDJ59861.1"/>
    <property type="molecule type" value="Genomic_DNA"/>
</dbReference>